<keyword evidence="3" id="KW-1185">Reference proteome</keyword>
<feature type="transmembrane region" description="Helical" evidence="1">
    <location>
        <begin position="12"/>
        <end position="32"/>
    </location>
</feature>
<feature type="transmembrane region" description="Helical" evidence="1">
    <location>
        <begin position="66"/>
        <end position="91"/>
    </location>
</feature>
<keyword evidence="1" id="KW-0812">Transmembrane</keyword>
<reference evidence="2 3" key="1">
    <citation type="submission" date="2019-04" db="EMBL/GenBank/DDBJ databases">
        <title>Streptomyces oryziradicis sp. nov., a novel actinomycete isolated from rhizosphere soil of rice (Oryza sativa L.).</title>
        <authorList>
            <person name="Li C."/>
        </authorList>
    </citation>
    <scope>NUCLEOTIDE SEQUENCE [LARGE SCALE GENOMIC DNA]</scope>
    <source>
        <strain evidence="2 3">NEAU-C40</strain>
    </source>
</reference>
<organism evidence="2 3">
    <name type="scientific">Actinacidiphila oryziradicis</name>
    <dbReference type="NCBI Taxonomy" id="2571141"/>
    <lineage>
        <taxon>Bacteria</taxon>
        <taxon>Bacillati</taxon>
        <taxon>Actinomycetota</taxon>
        <taxon>Actinomycetes</taxon>
        <taxon>Kitasatosporales</taxon>
        <taxon>Streptomycetaceae</taxon>
        <taxon>Actinacidiphila</taxon>
    </lineage>
</organism>
<proteinExistence type="predicted"/>
<comment type="caution">
    <text evidence="2">The sequence shown here is derived from an EMBL/GenBank/DDBJ whole genome shotgun (WGS) entry which is preliminary data.</text>
</comment>
<evidence type="ECO:0000256" key="1">
    <source>
        <dbReference type="SAM" id="Phobius"/>
    </source>
</evidence>
<keyword evidence="1" id="KW-1133">Transmembrane helix</keyword>
<dbReference type="OrthoDB" id="3388214at2"/>
<evidence type="ECO:0000313" key="2">
    <source>
        <dbReference type="EMBL" id="TKA06697.1"/>
    </source>
</evidence>
<gene>
    <name evidence="2" type="ORF">FCI23_30435</name>
</gene>
<accession>A0A4U0SEV5</accession>
<evidence type="ECO:0008006" key="4">
    <source>
        <dbReference type="Google" id="ProtNLM"/>
    </source>
</evidence>
<dbReference type="Proteomes" id="UP000305778">
    <property type="component" value="Unassembled WGS sequence"/>
</dbReference>
<dbReference type="RefSeq" id="WP_136727159.1">
    <property type="nucleotide sequence ID" value="NZ_JAOPYF010000292.1"/>
</dbReference>
<feature type="transmembrane region" description="Helical" evidence="1">
    <location>
        <begin position="103"/>
        <end position="124"/>
    </location>
</feature>
<dbReference type="EMBL" id="SUMC01000035">
    <property type="protein sequence ID" value="TKA06697.1"/>
    <property type="molecule type" value="Genomic_DNA"/>
</dbReference>
<sequence>MRDFIDAALGYPAALFSFALLVVIGYWGLVLLGGMHVGALHGGHGGHGGESADVGTSAGHGGFTGFLAGLGLDGVPVIVTVSLLTSIAWFVSLVGTVLTDGPLLGTVVLAAALVCGWAGTRLLLLPLRRLMPQGQPPSRRDFVGRVCVVRTGRVGPDFGQAEVTADDGSSAVVQVRTGPADEGLTAGSTALIFDYDADGEFFRVAPYDSALDPHRPAV</sequence>
<keyword evidence="1" id="KW-0472">Membrane</keyword>
<protein>
    <recommendedName>
        <fullName evidence="4">DUF1449 family protein</fullName>
    </recommendedName>
</protein>
<evidence type="ECO:0000313" key="3">
    <source>
        <dbReference type="Proteomes" id="UP000305778"/>
    </source>
</evidence>
<name>A0A4U0SEV5_9ACTN</name>
<dbReference type="AlphaFoldDB" id="A0A4U0SEV5"/>